<dbReference type="Proteomes" id="UP000490535">
    <property type="component" value="Unassembled WGS sequence"/>
</dbReference>
<evidence type="ECO:0000313" key="2">
    <source>
        <dbReference type="Proteomes" id="UP000490535"/>
    </source>
</evidence>
<protein>
    <recommendedName>
        <fullName evidence="3">Phage protein</fullName>
    </recommendedName>
</protein>
<organism evidence="1 2">
    <name type="scientific">Acinetobacter bereziniae</name>
    <name type="common">Acinetobacter genomosp. 10</name>
    <dbReference type="NCBI Taxonomy" id="106648"/>
    <lineage>
        <taxon>Bacteria</taxon>
        <taxon>Pseudomonadati</taxon>
        <taxon>Pseudomonadota</taxon>
        <taxon>Gammaproteobacteria</taxon>
        <taxon>Moraxellales</taxon>
        <taxon>Moraxellaceae</taxon>
        <taxon>Acinetobacter</taxon>
    </lineage>
</organism>
<dbReference type="Pfam" id="PF13876">
    <property type="entry name" value="Phage_gp49_66"/>
    <property type="match status" value="1"/>
</dbReference>
<gene>
    <name evidence="1" type="ORF">GAK29_00896</name>
</gene>
<accession>A0A833UX46</accession>
<proteinExistence type="predicted"/>
<evidence type="ECO:0000313" key="1">
    <source>
        <dbReference type="EMBL" id="KAF1027090.1"/>
    </source>
</evidence>
<reference evidence="2" key="1">
    <citation type="journal article" date="2020" name="MBio">
        <title>Horizontal gene transfer to a defensive symbiont with a reduced genome amongst a multipartite beetle microbiome.</title>
        <authorList>
            <person name="Waterworth S.C."/>
            <person name="Florez L.V."/>
            <person name="Rees E.R."/>
            <person name="Hertweck C."/>
            <person name="Kaltenpoth M."/>
            <person name="Kwan J.C."/>
        </authorList>
    </citation>
    <scope>NUCLEOTIDE SEQUENCE [LARGE SCALE GENOMIC DNA]</scope>
</reference>
<dbReference type="InterPro" id="IPR025915">
    <property type="entry name" value="Phage_gp49_66"/>
</dbReference>
<sequence length="121" mass="13657">MSNEKQIEQEIQDKGLNAPRLTPDLIDSKIHAIRYLTGGVPPAYAKDDYFAKEDKSTPCLTICILTLENGFTVTGESACASPENFDKIIGQKIAYENARNKIWQLEGYLLKEKLYQSELDK</sequence>
<evidence type="ECO:0008006" key="3">
    <source>
        <dbReference type="Google" id="ProtNLM"/>
    </source>
</evidence>
<dbReference type="EMBL" id="WNDP01000014">
    <property type="protein sequence ID" value="KAF1027090.1"/>
    <property type="molecule type" value="Genomic_DNA"/>
</dbReference>
<name>A0A833UX46_ACIBZ</name>
<comment type="caution">
    <text evidence="1">The sequence shown here is derived from an EMBL/GenBank/DDBJ whole genome shotgun (WGS) entry which is preliminary data.</text>
</comment>
<dbReference type="AlphaFoldDB" id="A0A833UX46"/>